<evidence type="ECO:0000256" key="6">
    <source>
        <dbReference type="PROSITE-ProRule" id="PRU00221"/>
    </source>
</evidence>
<comment type="caution">
    <text evidence="9">The sequence shown here is derived from an EMBL/GenBank/DDBJ whole genome shotgun (WGS) entry which is preliminary data.</text>
</comment>
<keyword evidence="2 6" id="KW-0853">WD repeat</keyword>
<dbReference type="EMBL" id="VRMN01000011">
    <property type="protein sequence ID" value="KAA8491760.1"/>
    <property type="molecule type" value="Genomic_DNA"/>
</dbReference>
<evidence type="ECO:0000313" key="9">
    <source>
        <dbReference type="EMBL" id="KAA8491760.1"/>
    </source>
</evidence>
<protein>
    <submittedName>
        <fullName evidence="9">General transcriptional corepressor tupA</fullName>
    </submittedName>
</protein>
<keyword evidence="3" id="KW-0677">Repeat</keyword>
<feature type="repeat" description="WD" evidence="6">
    <location>
        <begin position="622"/>
        <end position="663"/>
    </location>
</feature>
<dbReference type="PROSITE" id="PS50082">
    <property type="entry name" value="WD_REPEATS_2"/>
    <property type="match status" value="6"/>
</dbReference>
<dbReference type="InterPro" id="IPR020472">
    <property type="entry name" value="WD40_PAC1"/>
</dbReference>
<dbReference type="Pfam" id="PF00400">
    <property type="entry name" value="WD40"/>
    <property type="match status" value="7"/>
</dbReference>
<dbReference type="InterPro" id="IPR019775">
    <property type="entry name" value="WD40_repeat_CS"/>
</dbReference>
<evidence type="ECO:0000256" key="7">
    <source>
        <dbReference type="SAM" id="MobiDB-lite"/>
    </source>
</evidence>
<keyword evidence="4" id="KW-0805">Transcription regulation</keyword>
<feature type="repeat" description="WD" evidence="6">
    <location>
        <begin position="750"/>
        <end position="787"/>
    </location>
</feature>
<keyword evidence="5" id="KW-0804">Transcription</keyword>
<feature type="repeat" description="WD" evidence="6">
    <location>
        <begin position="708"/>
        <end position="749"/>
    </location>
</feature>
<dbReference type="AlphaFoldDB" id="A0A5J4YLH8"/>
<dbReference type="PRINTS" id="PR00320">
    <property type="entry name" value="GPROTEINBRPT"/>
</dbReference>
<sequence>MRQGRREGGVGRGRRRGVAEGWMSRQLGARAGNEVDGKMHAGEGQEVAAFGQTSPMADINVILLKWRGLMETMYGELEALSKDVQAQGPRRDDNVRSIETQYTNLTVLERVLAELVQNHQQMKQIYIREINVLKRMLMLNRGPLPGIPLAFQQKVRQKQQVLAEQLRQQPLRSYAPASMLPGGMPQLPISDASAAGGNAAMLQGGMPGAGPSDGVGISGTRGNLNDSIRGGPGFLGPSAFGPNAASQLRPLGAAGGMEGPHGFQMGANENQMQQPGMKMPLQGVAGTSGLLSSQQPQQQAPPQQSQQQQQPQQHQQQAQSQPHSRGTYEDSFDGSRFGDYKRPRYSKLSPDVNMYTTTTVTPGLAGGAGGAGGVGQQQGMNNFRAGAETEPGLGGQVNTKGSGAGGSGGRGAMVEEQTIAGTGGQGRSGGRKSMDPQEIDAQQQQLRNDYSVVYENGVNSSMISADAQFKLRHNNVICCVRYSWDGAYIATGSNWNAHLFDAAEGKLVCTFSERGDANTNSNINAGDVGGSAGANKPDAYVRTICFTPDTRHLVSGGKDGMINVWNLATQQRKMQLVGHESDIFSVDCSSDGRMIASGSGDKLVKLWDANNGKLLRTLGGNMDGSAAGVTGVVISPDGSKIAVGSMDMSVRLWDVESGRLIRQMQAHKDCVYSVAFSPDGKYLLSGSLDQTLNLWDMSGAGIAPPMTLSGHRDYVLSVGFSNNGRWIVSGSKDMTVQFWDIRSARACMALQGHNNSVISISHSPTTNHLATGGGDFITRTWRINYGM</sequence>
<dbReference type="Pfam" id="PF08581">
    <property type="entry name" value="Tup_N"/>
    <property type="match status" value="1"/>
</dbReference>
<evidence type="ECO:0000259" key="8">
    <source>
        <dbReference type="Pfam" id="PF08581"/>
    </source>
</evidence>
<dbReference type="OrthoDB" id="17410at2759"/>
<gene>
    <name evidence="9" type="ORF">FVE85_8242</name>
</gene>
<evidence type="ECO:0000313" key="10">
    <source>
        <dbReference type="Proteomes" id="UP000324585"/>
    </source>
</evidence>
<feature type="repeat" description="WD" evidence="6">
    <location>
        <begin position="534"/>
        <end position="575"/>
    </location>
</feature>
<name>A0A5J4YLH8_PORPP</name>
<dbReference type="Gene3D" id="1.20.5.340">
    <property type="match status" value="1"/>
</dbReference>
<dbReference type="PROSITE" id="PS50294">
    <property type="entry name" value="WD_REPEATS_REGION"/>
    <property type="match status" value="6"/>
</dbReference>
<evidence type="ECO:0000256" key="1">
    <source>
        <dbReference type="ARBA" id="ARBA00022491"/>
    </source>
</evidence>
<dbReference type="Gene3D" id="2.130.10.10">
    <property type="entry name" value="YVTN repeat-like/Quinoprotein amine dehydrogenase"/>
    <property type="match status" value="1"/>
</dbReference>
<feature type="region of interest" description="Disordered" evidence="7">
    <location>
        <begin position="238"/>
        <end position="349"/>
    </location>
</feature>
<feature type="compositionally biased region" description="Low complexity" evidence="7">
    <location>
        <begin position="292"/>
        <end position="324"/>
    </location>
</feature>
<accession>A0A5J4YLH8</accession>
<dbReference type="InterPro" id="IPR001680">
    <property type="entry name" value="WD40_rpt"/>
</dbReference>
<dbReference type="PROSITE" id="PS00678">
    <property type="entry name" value="WD_REPEATS_1"/>
    <property type="match status" value="4"/>
</dbReference>
<feature type="repeat" description="WD" evidence="6">
    <location>
        <begin position="576"/>
        <end position="617"/>
    </location>
</feature>
<reference evidence="10" key="1">
    <citation type="journal article" date="2019" name="Nat. Commun.">
        <title>Expansion of phycobilisome linker gene families in mesophilic red algae.</title>
        <authorList>
            <person name="Lee J."/>
            <person name="Kim D."/>
            <person name="Bhattacharya D."/>
            <person name="Yoon H.S."/>
        </authorList>
    </citation>
    <scope>NUCLEOTIDE SEQUENCE [LARGE SCALE GENOMIC DNA]</scope>
    <source>
        <strain evidence="10">CCMP 1328</strain>
    </source>
</reference>
<dbReference type="InterPro" id="IPR036322">
    <property type="entry name" value="WD40_repeat_dom_sf"/>
</dbReference>
<dbReference type="PANTHER" id="PTHR19848:SF8">
    <property type="entry name" value="F-BOX AND WD REPEAT DOMAIN CONTAINING 7"/>
    <property type="match status" value="1"/>
</dbReference>
<dbReference type="PANTHER" id="PTHR19848">
    <property type="entry name" value="WD40 REPEAT PROTEIN"/>
    <property type="match status" value="1"/>
</dbReference>
<dbReference type="InterPro" id="IPR013890">
    <property type="entry name" value="Tscrpt_rep_Tup1_N"/>
</dbReference>
<organism evidence="9 10">
    <name type="scientific">Porphyridium purpureum</name>
    <name type="common">Red alga</name>
    <name type="synonym">Porphyridium cruentum</name>
    <dbReference type="NCBI Taxonomy" id="35688"/>
    <lineage>
        <taxon>Eukaryota</taxon>
        <taxon>Rhodophyta</taxon>
        <taxon>Bangiophyceae</taxon>
        <taxon>Porphyridiales</taxon>
        <taxon>Porphyridiaceae</taxon>
        <taxon>Porphyridium</taxon>
    </lineage>
</organism>
<feature type="compositionally biased region" description="Gly residues" evidence="7">
    <location>
        <begin position="402"/>
        <end position="411"/>
    </location>
</feature>
<dbReference type="SMART" id="SM00320">
    <property type="entry name" value="WD40"/>
    <property type="match status" value="7"/>
</dbReference>
<evidence type="ECO:0000256" key="5">
    <source>
        <dbReference type="ARBA" id="ARBA00023163"/>
    </source>
</evidence>
<feature type="region of interest" description="Disordered" evidence="7">
    <location>
        <begin position="384"/>
        <end position="443"/>
    </location>
</feature>
<keyword evidence="1" id="KW-0678">Repressor</keyword>
<dbReference type="CDD" id="cd00200">
    <property type="entry name" value="WD40"/>
    <property type="match status" value="1"/>
</dbReference>
<dbReference type="OMA" id="HTFAGHC"/>
<evidence type="ECO:0000256" key="2">
    <source>
        <dbReference type="ARBA" id="ARBA00022574"/>
    </source>
</evidence>
<dbReference type="Proteomes" id="UP000324585">
    <property type="component" value="Unassembled WGS sequence"/>
</dbReference>
<proteinExistence type="predicted"/>
<dbReference type="InterPro" id="IPR015943">
    <property type="entry name" value="WD40/YVTN_repeat-like_dom_sf"/>
</dbReference>
<feature type="repeat" description="WD" evidence="6">
    <location>
        <begin position="664"/>
        <end position="698"/>
    </location>
</feature>
<evidence type="ECO:0000256" key="4">
    <source>
        <dbReference type="ARBA" id="ARBA00023015"/>
    </source>
</evidence>
<keyword evidence="10" id="KW-1185">Reference proteome</keyword>
<evidence type="ECO:0000256" key="3">
    <source>
        <dbReference type="ARBA" id="ARBA00022737"/>
    </source>
</evidence>
<dbReference type="SUPFAM" id="SSF50978">
    <property type="entry name" value="WD40 repeat-like"/>
    <property type="match status" value="1"/>
</dbReference>
<feature type="domain" description="Transcriptional repressor Tup1 N-terminal" evidence="8">
    <location>
        <begin position="69"/>
        <end position="137"/>
    </location>
</feature>